<gene>
    <name evidence="1" type="ORF">BaRGS_00010337</name>
</gene>
<accession>A0ABD0LG55</accession>
<dbReference type="AlphaFoldDB" id="A0ABD0LG55"/>
<reference evidence="1 2" key="1">
    <citation type="journal article" date="2023" name="Sci. Data">
        <title>Genome assembly of the Korean intertidal mud-creeper Batillaria attramentaria.</title>
        <authorList>
            <person name="Patra A.K."/>
            <person name="Ho P.T."/>
            <person name="Jun S."/>
            <person name="Lee S.J."/>
            <person name="Kim Y."/>
            <person name="Won Y.J."/>
        </authorList>
    </citation>
    <scope>NUCLEOTIDE SEQUENCE [LARGE SCALE GENOMIC DNA]</scope>
    <source>
        <strain evidence="1">Wonlab-2016</strain>
    </source>
</reference>
<keyword evidence="2" id="KW-1185">Reference proteome</keyword>
<dbReference type="Proteomes" id="UP001519460">
    <property type="component" value="Unassembled WGS sequence"/>
</dbReference>
<comment type="caution">
    <text evidence="1">The sequence shown here is derived from an EMBL/GenBank/DDBJ whole genome shotgun (WGS) entry which is preliminary data.</text>
</comment>
<evidence type="ECO:0000313" key="2">
    <source>
        <dbReference type="Proteomes" id="UP001519460"/>
    </source>
</evidence>
<name>A0ABD0LG55_9CAEN</name>
<evidence type="ECO:0000313" key="1">
    <source>
        <dbReference type="EMBL" id="KAK7498383.1"/>
    </source>
</evidence>
<organism evidence="1 2">
    <name type="scientific">Batillaria attramentaria</name>
    <dbReference type="NCBI Taxonomy" id="370345"/>
    <lineage>
        <taxon>Eukaryota</taxon>
        <taxon>Metazoa</taxon>
        <taxon>Spiralia</taxon>
        <taxon>Lophotrochozoa</taxon>
        <taxon>Mollusca</taxon>
        <taxon>Gastropoda</taxon>
        <taxon>Caenogastropoda</taxon>
        <taxon>Sorbeoconcha</taxon>
        <taxon>Cerithioidea</taxon>
        <taxon>Batillariidae</taxon>
        <taxon>Batillaria</taxon>
    </lineage>
</organism>
<protein>
    <submittedName>
        <fullName evidence="1">Uncharacterized protein</fullName>
    </submittedName>
</protein>
<feature type="non-terminal residue" evidence="1">
    <location>
        <position position="1"/>
    </location>
</feature>
<dbReference type="EMBL" id="JACVVK020000051">
    <property type="protein sequence ID" value="KAK7498383.1"/>
    <property type="molecule type" value="Genomic_DNA"/>
</dbReference>
<sequence length="128" mass="13885">LTVPCCPCSVRSNSSLSAFSIHTDALTDHRTRRGTVCRPPKNINTTGIPFTHASSAKGETFAKSTLTNSTCVSKSRRVRTRREASPSCGSLDPRGGILGVLCFNALRRGVRILSYAARFARRSQSPEM</sequence>
<proteinExistence type="predicted"/>